<dbReference type="EMBL" id="CP094532">
    <property type="protein sequence ID" value="UOE40752.1"/>
    <property type="molecule type" value="Genomic_DNA"/>
</dbReference>
<organism evidence="1 2">
    <name type="scientific">Chryseobacterium suipulveris</name>
    <dbReference type="NCBI Taxonomy" id="2929800"/>
    <lineage>
        <taxon>Bacteria</taxon>
        <taxon>Pseudomonadati</taxon>
        <taxon>Bacteroidota</taxon>
        <taxon>Flavobacteriia</taxon>
        <taxon>Flavobacteriales</taxon>
        <taxon>Weeksellaceae</taxon>
        <taxon>Chryseobacterium group</taxon>
        <taxon>Chryseobacterium</taxon>
    </lineage>
</organism>
<dbReference type="RefSeq" id="WP_243548722.1">
    <property type="nucleotide sequence ID" value="NZ_CP094532.1"/>
</dbReference>
<evidence type="ECO:0000313" key="2">
    <source>
        <dbReference type="Proteomes" id="UP000831460"/>
    </source>
</evidence>
<evidence type="ECO:0000313" key="1">
    <source>
        <dbReference type="EMBL" id="UOE40752.1"/>
    </source>
</evidence>
<reference evidence="1 2" key="1">
    <citation type="submission" date="2022-03" db="EMBL/GenBank/DDBJ databases">
        <title>Chryseobacterium sp. isolated from particulate matters in swine house.</title>
        <authorList>
            <person name="Won M."/>
            <person name="Kim S.-J."/>
            <person name="Kwon S.-W."/>
        </authorList>
    </citation>
    <scope>NUCLEOTIDE SEQUENCE [LARGE SCALE GENOMIC DNA]</scope>
    <source>
        <strain evidence="1 2">SC2-2</strain>
    </source>
</reference>
<keyword evidence="2" id="KW-1185">Reference proteome</keyword>
<gene>
    <name evidence="1" type="ORF">MTP09_12710</name>
</gene>
<accession>A0ABY4BNK2</accession>
<name>A0ABY4BNK2_9FLAO</name>
<dbReference type="PROSITE" id="PS51257">
    <property type="entry name" value="PROKAR_LIPOPROTEIN"/>
    <property type="match status" value="1"/>
</dbReference>
<dbReference type="Proteomes" id="UP000831460">
    <property type="component" value="Chromosome"/>
</dbReference>
<protein>
    <submittedName>
        <fullName evidence="1">Uncharacterized protein</fullName>
    </submittedName>
</protein>
<proteinExistence type="predicted"/>
<sequence>MKKILPIFLIAFLGSCTKEKETITDTKISDSALVLPQDSVEVPEIKNPEATAVFQINPLDVSSGKGRSVFTENGKTIFYFEQNANKGSIRIDGKDYPLNSYDFNENNYTLSGDQVKIEATNGDFKDQTGNCVNGVFPEVKVTYKDKVLNLTNVSVQDCPDF</sequence>